<dbReference type="Proteomes" id="UP001652626">
    <property type="component" value="Chromosome 8"/>
</dbReference>
<dbReference type="InterPro" id="IPR031949">
    <property type="entry name" value="DUF4776"/>
</dbReference>
<dbReference type="OMA" id="HKWLEIN"/>
<feature type="domain" description="DUF4776" evidence="2">
    <location>
        <begin position="500"/>
        <end position="695"/>
    </location>
</feature>
<dbReference type="OrthoDB" id="7485561at2759"/>
<feature type="compositionally biased region" description="Basic and acidic residues" evidence="1">
    <location>
        <begin position="512"/>
        <end position="522"/>
    </location>
</feature>
<evidence type="ECO:0000256" key="1">
    <source>
        <dbReference type="SAM" id="MobiDB-lite"/>
    </source>
</evidence>
<evidence type="ECO:0000313" key="3">
    <source>
        <dbReference type="Proteomes" id="UP001652626"/>
    </source>
</evidence>
<dbReference type="RefSeq" id="XP_026489917.2">
    <property type="nucleotide sequence ID" value="XM_026634132.2"/>
</dbReference>
<evidence type="ECO:0000259" key="2">
    <source>
        <dbReference type="Pfam" id="PF16003"/>
    </source>
</evidence>
<feature type="region of interest" description="Disordered" evidence="1">
    <location>
        <begin position="508"/>
        <end position="561"/>
    </location>
</feature>
<dbReference type="Pfam" id="PF14924">
    <property type="entry name" value="MAP10_N"/>
    <property type="match status" value="1"/>
</dbReference>
<proteinExistence type="predicted"/>
<reference evidence="4" key="1">
    <citation type="submission" date="2025-08" db="UniProtKB">
        <authorList>
            <consortium name="RefSeq"/>
        </authorList>
    </citation>
    <scope>IDENTIFICATION</scope>
    <source>
        <tissue evidence="4">Whole body</tissue>
    </source>
</reference>
<feature type="compositionally biased region" description="Basic and acidic residues" evidence="1">
    <location>
        <begin position="542"/>
        <end position="553"/>
    </location>
</feature>
<gene>
    <name evidence="4" type="primary">LOC113396257</name>
</gene>
<organism evidence="3 4">
    <name type="scientific">Vanessa tameamea</name>
    <name type="common">Kamehameha butterfly</name>
    <dbReference type="NCBI Taxonomy" id="334116"/>
    <lineage>
        <taxon>Eukaryota</taxon>
        <taxon>Metazoa</taxon>
        <taxon>Ecdysozoa</taxon>
        <taxon>Arthropoda</taxon>
        <taxon>Hexapoda</taxon>
        <taxon>Insecta</taxon>
        <taxon>Pterygota</taxon>
        <taxon>Neoptera</taxon>
        <taxon>Endopterygota</taxon>
        <taxon>Lepidoptera</taxon>
        <taxon>Glossata</taxon>
        <taxon>Ditrysia</taxon>
        <taxon>Papilionoidea</taxon>
        <taxon>Nymphalidae</taxon>
        <taxon>Nymphalinae</taxon>
        <taxon>Vanessa</taxon>
    </lineage>
</organism>
<evidence type="ECO:0000313" key="4">
    <source>
        <dbReference type="RefSeq" id="XP_026489917.2"/>
    </source>
</evidence>
<accession>A0A8B8I0C8</accession>
<name>A0A8B8I0C8_VANTA</name>
<feature type="region of interest" description="Disordered" evidence="1">
    <location>
        <begin position="934"/>
        <end position="958"/>
    </location>
</feature>
<dbReference type="AlphaFoldDB" id="A0A8B8I0C8"/>
<keyword evidence="3" id="KW-1185">Reference proteome</keyword>
<sequence>MALSDSMFLFELGIKDLKCYITEKELKVVAQFAEIFKTTIKNPITTSLPKKTRKVIVQPKQKVRKNNATIKKSLNLKPQLGQSILIVNKLPVLVSYMKHFPLELTLWRDTDPNLNLGSVVIPWNKIYTEYLSDVEKNTTILPPYSQGVYSIYDELSSKRVVSIDLSIKLTYLGNKITSHFRSISKNVPILIYTQNNSKTNMILSTVNNIKSKEHDQNKLNSKHVTHVKSGIIENIVSLANTKNKSDENSLIKSLHDTVYKINTVKSKSIIIDDKQKCIDKSRSCLSIGGKRNERKNETLKYIFGDPSSTFGNKVYCVGYFTVKNDSSPQNSPKESDVDNVEGPSVLKKIKYKKCASDCRGKERLGSSSTSANSVDLSDEDAKIRITKCKDINCNDRVHRRLPPSEADGRINLDISNLGNQCCNDNKTVEKVEEVIGGVTGKMKYGEDPCFCTCECTFGFTKKTTYCEVCGGYELAGDELSKTPFHEMPIPCPIFHKIVDKSKLKTWSTSGSESRKKVDDQKNLKMSSPLQKAAASDKPLTVNEKKSVESEKDSKKGKKKRKDDRFKFNYGYKGIPPQIGHSKCGLPCTGTLENVPKNMGWLWTAEDVPGMKFRPMWKPGATNKHVVRLLKIAKNPGQIMSKKKRKDTNKRKRPLKRPLLIVHKKDGEFTITMETMKSYLKPRALNQQPYEDKPVVTYTIGRTDEENRIRLKKKERVRRRLERAQREFIQSTFRDMCQEICLKTYQQALGILPDTEDPKCLCYPALPTPKTTNMNLSCSCSEDESSIGSDTDSDEWIVEFTPPNAIFDPSYKGKKIMKVDNGSQYSYLDYRVKLVDRFGNIVPRFFKGLDGKEQCSDLGGFWSPDHKWLEINVDGYIAPDGRWAPNTFIGPSGEQVDAETGKFQAMNGKWLVVGVDGYIDSNGKWKYYPTSAGSLKKKKHRGDQTKKRKTGDKKYDKSETSWSCFGDVSPRQLSKLGIVGHGGDRKLLISTLQDMLAHGEDVNIPQPKTVFHLSLSKKTKLGTKEINKMNIGSLKGKNKCHHPVPSDKGIVAVDAYGNKTYFKLRHRKNVRPRERLAALEDRGISLSSFHVPCFHSFINSEVMKQQQRDRLLAQTTKTTATQV</sequence>
<protein>
    <submittedName>
        <fullName evidence="4">Uncharacterized protein LOC113396257 isoform X1</fullName>
    </submittedName>
</protein>
<dbReference type="Pfam" id="PF16003">
    <property type="entry name" value="DUF4776"/>
    <property type="match status" value="1"/>
</dbReference>
<dbReference type="GeneID" id="113396257"/>
<feature type="compositionally biased region" description="Basic residues" evidence="1">
    <location>
        <begin position="934"/>
        <end position="950"/>
    </location>
</feature>